<evidence type="ECO:0000256" key="8">
    <source>
        <dbReference type="ARBA" id="ARBA00022842"/>
    </source>
</evidence>
<evidence type="ECO:0000313" key="11">
    <source>
        <dbReference type="EMBL" id="KAB7462476.1"/>
    </source>
</evidence>
<dbReference type="InterPro" id="IPR002934">
    <property type="entry name" value="Polymerase_NTP_transf_dom"/>
</dbReference>
<evidence type="ECO:0000256" key="3">
    <source>
        <dbReference type="ARBA" id="ARBA00022679"/>
    </source>
</evidence>
<evidence type="ECO:0000256" key="2">
    <source>
        <dbReference type="ARBA" id="ARBA00022649"/>
    </source>
</evidence>
<dbReference type="Proteomes" id="UP000429211">
    <property type="component" value="Unassembled WGS sequence"/>
</dbReference>
<dbReference type="GO" id="GO:0005524">
    <property type="term" value="F:ATP binding"/>
    <property type="evidence" value="ECO:0007669"/>
    <property type="project" value="UniProtKB-KW"/>
</dbReference>
<evidence type="ECO:0000256" key="4">
    <source>
        <dbReference type="ARBA" id="ARBA00022695"/>
    </source>
</evidence>
<dbReference type="GO" id="GO:0046872">
    <property type="term" value="F:metal ion binding"/>
    <property type="evidence" value="ECO:0007669"/>
    <property type="project" value="UniProtKB-KW"/>
</dbReference>
<dbReference type="InterPro" id="IPR010982">
    <property type="entry name" value="Lambda_DNA-bd_dom_sf"/>
</dbReference>
<evidence type="ECO:0000256" key="6">
    <source>
        <dbReference type="ARBA" id="ARBA00022741"/>
    </source>
</evidence>
<dbReference type="InterPro" id="IPR052038">
    <property type="entry name" value="Type-VII_TA_antitoxin"/>
</dbReference>
<dbReference type="GeneID" id="31606928"/>
<evidence type="ECO:0000256" key="9">
    <source>
        <dbReference type="ARBA" id="ARBA00038276"/>
    </source>
</evidence>
<dbReference type="CDD" id="cd00093">
    <property type="entry name" value="HTH_XRE"/>
    <property type="match status" value="1"/>
</dbReference>
<dbReference type="PANTHER" id="PTHR33571:SF12">
    <property type="entry name" value="BSL3053 PROTEIN"/>
    <property type="match status" value="1"/>
</dbReference>
<dbReference type="GO" id="GO:0016779">
    <property type="term" value="F:nucleotidyltransferase activity"/>
    <property type="evidence" value="ECO:0007669"/>
    <property type="project" value="UniProtKB-KW"/>
</dbReference>
<dbReference type="Pfam" id="PF01909">
    <property type="entry name" value="NTP_transf_2"/>
    <property type="match status" value="1"/>
</dbReference>
<evidence type="ECO:0000256" key="7">
    <source>
        <dbReference type="ARBA" id="ARBA00022840"/>
    </source>
</evidence>
<evidence type="ECO:0000256" key="5">
    <source>
        <dbReference type="ARBA" id="ARBA00022723"/>
    </source>
</evidence>
<dbReference type="PANTHER" id="PTHR33571">
    <property type="entry name" value="SSL8005 PROTEIN"/>
    <property type="match status" value="1"/>
</dbReference>
<sequence length="164" mass="18380">MIDSLKARRMDCGLSQQAVAEAMGTTQSALSRAEHVGNPTQDFLQRYDEALRKLMRSDSVVDVTTVKFIIERIAREYGLAEVYLYGSVARGEADADSDVDLLYVTAQGVRLDMMRMAGLKGDLERAFGREVSLTSLDALRRNAKISRASRRFYTHIQPDMIRVA</sequence>
<comment type="caution">
    <text evidence="11">The sequence shown here is derived from an EMBL/GenBank/DDBJ whole genome shotgun (WGS) entry which is preliminary data.</text>
</comment>
<accession>A0A7J5TKB8</accession>
<dbReference type="GO" id="GO:0003677">
    <property type="term" value="F:DNA binding"/>
    <property type="evidence" value="ECO:0007669"/>
    <property type="project" value="InterPro"/>
</dbReference>
<keyword evidence="6" id="KW-0547">Nucleotide-binding</keyword>
<keyword evidence="5" id="KW-0479">Metal-binding</keyword>
<dbReference type="Gene3D" id="3.30.460.10">
    <property type="entry name" value="Beta Polymerase, domain 2"/>
    <property type="match status" value="1"/>
</dbReference>
<evidence type="ECO:0000256" key="1">
    <source>
        <dbReference type="ARBA" id="ARBA00001946"/>
    </source>
</evidence>
<dbReference type="InterPro" id="IPR001387">
    <property type="entry name" value="Cro/C1-type_HTH"/>
</dbReference>
<keyword evidence="7" id="KW-0067">ATP-binding</keyword>
<proteinExistence type="inferred from homology"/>
<evidence type="ECO:0000313" key="12">
    <source>
        <dbReference type="Proteomes" id="UP000429211"/>
    </source>
</evidence>
<protein>
    <submittedName>
        <fullName evidence="11">Helix-turn-helix domain-containing protein</fullName>
    </submittedName>
</protein>
<dbReference type="RefSeq" id="WP_003839031.1">
    <property type="nucleotide sequence ID" value="NZ_BCYE01000016.1"/>
</dbReference>
<dbReference type="InterPro" id="IPR043519">
    <property type="entry name" value="NT_sf"/>
</dbReference>
<comment type="similarity">
    <text evidence="9">Belongs to the MntA antitoxin family.</text>
</comment>
<organism evidence="11 12">
    <name type="scientific">Bifidobacterium dentium</name>
    <dbReference type="NCBI Taxonomy" id="1689"/>
    <lineage>
        <taxon>Bacteria</taxon>
        <taxon>Bacillati</taxon>
        <taxon>Actinomycetota</taxon>
        <taxon>Actinomycetes</taxon>
        <taxon>Bifidobacteriales</taxon>
        <taxon>Bifidobacteriaceae</taxon>
        <taxon>Bifidobacterium</taxon>
    </lineage>
</organism>
<keyword evidence="3" id="KW-0808">Transferase</keyword>
<dbReference type="Pfam" id="PF01381">
    <property type="entry name" value="HTH_3"/>
    <property type="match status" value="1"/>
</dbReference>
<keyword evidence="2" id="KW-1277">Toxin-antitoxin system</keyword>
<feature type="domain" description="HTH cro/C1-type" evidence="10">
    <location>
        <begin position="5"/>
        <end position="63"/>
    </location>
</feature>
<keyword evidence="8" id="KW-0460">Magnesium</keyword>
<dbReference type="SUPFAM" id="SSF81301">
    <property type="entry name" value="Nucleotidyltransferase"/>
    <property type="match status" value="1"/>
</dbReference>
<name>A0A7J5TKB8_9BIFI</name>
<dbReference type="Gene3D" id="1.10.260.40">
    <property type="entry name" value="lambda repressor-like DNA-binding domains"/>
    <property type="match status" value="1"/>
</dbReference>
<dbReference type="PROSITE" id="PS50943">
    <property type="entry name" value="HTH_CROC1"/>
    <property type="match status" value="1"/>
</dbReference>
<dbReference type="EMBL" id="WDPD01000001">
    <property type="protein sequence ID" value="KAB7462476.1"/>
    <property type="molecule type" value="Genomic_DNA"/>
</dbReference>
<keyword evidence="4" id="KW-0548">Nucleotidyltransferase</keyword>
<dbReference type="CDD" id="cd05403">
    <property type="entry name" value="NT_KNTase_like"/>
    <property type="match status" value="1"/>
</dbReference>
<evidence type="ECO:0000259" key="10">
    <source>
        <dbReference type="PROSITE" id="PS50943"/>
    </source>
</evidence>
<gene>
    <name evidence="11" type="ORF">GBB04_01510</name>
</gene>
<dbReference type="AlphaFoldDB" id="A0A7J5TKB8"/>
<dbReference type="SMART" id="SM00530">
    <property type="entry name" value="HTH_XRE"/>
    <property type="match status" value="1"/>
</dbReference>
<reference evidence="11 12" key="1">
    <citation type="journal article" date="2019" name="Nat. Med.">
        <title>A library of human gut bacterial isolates paired with longitudinal multiomics data enables mechanistic microbiome research.</title>
        <authorList>
            <person name="Poyet M."/>
            <person name="Groussin M."/>
            <person name="Gibbons S.M."/>
            <person name="Avila-Pacheco J."/>
            <person name="Jiang X."/>
            <person name="Kearney S.M."/>
            <person name="Perrotta A.R."/>
            <person name="Berdy B."/>
            <person name="Zhao S."/>
            <person name="Lieberman T.D."/>
            <person name="Swanson P.K."/>
            <person name="Smith M."/>
            <person name="Roesemann S."/>
            <person name="Alexander J.E."/>
            <person name="Rich S.A."/>
            <person name="Livny J."/>
            <person name="Vlamakis H."/>
            <person name="Clish C."/>
            <person name="Bullock K."/>
            <person name="Deik A."/>
            <person name="Scott J."/>
            <person name="Pierce K.A."/>
            <person name="Xavier R.J."/>
            <person name="Alm E.J."/>
        </authorList>
    </citation>
    <scope>NUCLEOTIDE SEQUENCE [LARGE SCALE GENOMIC DNA]</scope>
    <source>
        <strain evidence="11 12">BIOML-A2</strain>
    </source>
</reference>
<comment type="cofactor">
    <cofactor evidence="1">
        <name>Mg(2+)</name>
        <dbReference type="ChEBI" id="CHEBI:18420"/>
    </cofactor>
</comment>
<dbReference type="SUPFAM" id="SSF47413">
    <property type="entry name" value="lambda repressor-like DNA-binding domains"/>
    <property type="match status" value="1"/>
</dbReference>